<feature type="transmembrane region" description="Helical" evidence="2">
    <location>
        <begin position="377"/>
        <end position="399"/>
    </location>
</feature>
<keyword evidence="4" id="KW-0378">Hydrolase</keyword>
<keyword evidence="5" id="KW-1185">Reference proteome</keyword>
<feature type="transmembrane region" description="Helical" evidence="2">
    <location>
        <begin position="166"/>
        <end position="193"/>
    </location>
</feature>
<feature type="compositionally biased region" description="Pro residues" evidence="1">
    <location>
        <begin position="65"/>
        <end position="82"/>
    </location>
</feature>
<gene>
    <name evidence="4" type="ORF">JOF54_002528</name>
</gene>
<dbReference type="GO" id="GO:0008233">
    <property type="term" value="F:peptidase activity"/>
    <property type="evidence" value="ECO:0007669"/>
    <property type="project" value="UniProtKB-KW"/>
</dbReference>
<evidence type="ECO:0000256" key="2">
    <source>
        <dbReference type="SAM" id="Phobius"/>
    </source>
</evidence>
<name>A0ABS4Z9D6_9ACTN</name>
<dbReference type="GO" id="GO:0006508">
    <property type="term" value="P:proteolysis"/>
    <property type="evidence" value="ECO:0007669"/>
    <property type="project" value="UniProtKB-KW"/>
</dbReference>
<feature type="transmembrane region" description="Helical" evidence="2">
    <location>
        <begin position="291"/>
        <end position="308"/>
    </location>
</feature>
<keyword evidence="2" id="KW-0812">Transmembrane</keyword>
<dbReference type="PANTHER" id="PTHR48125:SF12">
    <property type="entry name" value="AT HOOK TRANSCRIPTION FACTOR FAMILY-RELATED"/>
    <property type="match status" value="1"/>
</dbReference>
<reference evidence="4 5" key="1">
    <citation type="submission" date="2021-03" db="EMBL/GenBank/DDBJ databases">
        <title>Sequencing the genomes of 1000 actinobacteria strains.</title>
        <authorList>
            <person name="Klenk H.-P."/>
        </authorList>
    </citation>
    <scope>NUCLEOTIDE SEQUENCE [LARGE SCALE GENOMIC DNA]</scope>
    <source>
        <strain evidence="4 5">DSM 12936</strain>
    </source>
</reference>
<feature type="transmembrane region" description="Helical" evidence="2">
    <location>
        <begin position="411"/>
        <end position="430"/>
    </location>
</feature>
<dbReference type="RefSeq" id="WP_210056312.1">
    <property type="nucleotide sequence ID" value="NZ_BAAAMH010000003.1"/>
</dbReference>
<feature type="transmembrane region" description="Helical" evidence="2">
    <location>
        <begin position="258"/>
        <end position="279"/>
    </location>
</feature>
<dbReference type="Proteomes" id="UP000758168">
    <property type="component" value="Unassembled WGS sequence"/>
</dbReference>
<comment type="caution">
    <text evidence="4">The sequence shown here is derived from an EMBL/GenBank/DDBJ whole genome shotgun (WGS) entry which is preliminary data.</text>
</comment>
<accession>A0ABS4Z9D6</accession>
<organism evidence="4 5">
    <name type="scientific">Microlunatus capsulatus</name>
    <dbReference type="NCBI Taxonomy" id="99117"/>
    <lineage>
        <taxon>Bacteria</taxon>
        <taxon>Bacillati</taxon>
        <taxon>Actinomycetota</taxon>
        <taxon>Actinomycetes</taxon>
        <taxon>Propionibacteriales</taxon>
        <taxon>Propionibacteriaceae</taxon>
        <taxon>Microlunatus</taxon>
    </lineage>
</organism>
<evidence type="ECO:0000256" key="1">
    <source>
        <dbReference type="SAM" id="MobiDB-lite"/>
    </source>
</evidence>
<dbReference type="Pfam" id="PF02517">
    <property type="entry name" value="Rce1-like"/>
    <property type="match status" value="1"/>
</dbReference>
<feature type="compositionally biased region" description="Pro residues" evidence="1">
    <location>
        <begin position="42"/>
        <end position="56"/>
    </location>
</feature>
<feature type="transmembrane region" description="Helical" evidence="2">
    <location>
        <begin position="352"/>
        <end position="370"/>
    </location>
</feature>
<keyword evidence="2" id="KW-0472">Membrane</keyword>
<feature type="transmembrane region" description="Helical" evidence="2">
    <location>
        <begin position="329"/>
        <end position="346"/>
    </location>
</feature>
<feature type="compositionally biased region" description="Pro residues" evidence="1">
    <location>
        <begin position="89"/>
        <end position="144"/>
    </location>
</feature>
<proteinExistence type="predicted"/>
<feature type="transmembrane region" description="Helical" evidence="2">
    <location>
        <begin position="213"/>
        <end position="237"/>
    </location>
</feature>
<dbReference type="PANTHER" id="PTHR48125">
    <property type="entry name" value="LP07818P1"/>
    <property type="match status" value="1"/>
</dbReference>
<sequence>MSEQPGDAPSEPQQPDAGAVPPASDGPAQPRPPASADGLTPPVHPGQPYPGQPFPSRPTSDQPWVAPPAPWSGQQGPPPPRHPQGYAPQSPPPGHPPQPYAPQPYAPQPYAPQGHPPPGFPPQGFPPGYGPVAPWGPPPRPPAMPQEPVRYPQLLRGPRHRWWKPLLTMLLAGAIFLGLSVLSVVPPLVVGLATGRSDLGGYVFGTLTDVDDLGVVGFIALNLSLVILIPTVMFSIWAVHGVRPRFSTSVTGGIRWGWMRRCLLVVVPVWVVYVGITLLVDQPSGPRPAHWGALLVVVLIMTPFQAAGEEYFFRGWILQVLGSWFRRPVVGLVVTTVISSIAFSAAHGSPDVWVVGSIACLAVAGCLATWRTGGLEAAIAMHAVNNILAFVTVILFGGWKDAFIGSDTTGTFLQFALSVVVHGVALVLIWREAGRTGLQALTRPAAPAPAPLPPAPAPAWQPAPAGPPPS</sequence>
<dbReference type="EMBL" id="JAGIOB010000001">
    <property type="protein sequence ID" value="MBP2417606.1"/>
    <property type="molecule type" value="Genomic_DNA"/>
</dbReference>
<keyword evidence="4" id="KW-0645">Protease</keyword>
<feature type="region of interest" description="Disordered" evidence="1">
    <location>
        <begin position="449"/>
        <end position="470"/>
    </location>
</feature>
<evidence type="ECO:0000313" key="4">
    <source>
        <dbReference type="EMBL" id="MBP2417606.1"/>
    </source>
</evidence>
<feature type="domain" description="CAAX prenyl protease 2/Lysostaphin resistance protein A-like" evidence="3">
    <location>
        <begin position="293"/>
        <end position="387"/>
    </location>
</feature>
<keyword evidence="2" id="KW-1133">Transmembrane helix</keyword>
<dbReference type="InterPro" id="IPR003675">
    <property type="entry name" value="Rce1/LyrA-like_dom"/>
</dbReference>
<feature type="region of interest" description="Disordered" evidence="1">
    <location>
        <begin position="1"/>
        <end position="144"/>
    </location>
</feature>
<evidence type="ECO:0000313" key="5">
    <source>
        <dbReference type="Proteomes" id="UP000758168"/>
    </source>
</evidence>
<protein>
    <submittedName>
        <fullName evidence="4">Membrane protease YdiL (CAAX protease family)</fullName>
    </submittedName>
</protein>
<evidence type="ECO:0000259" key="3">
    <source>
        <dbReference type="Pfam" id="PF02517"/>
    </source>
</evidence>